<dbReference type="PANTHER" id="PTHR43537">
    <property type="entry name" value="TRANSCRIPTIONAL REGULATOR, GNTR FAMILY"/>
    <property type="match status" value="1"/>
</dbReference>
<dbReference type="SMART" id="SM00895">
    <property type="entry name" value="FCD"/>
    <property type="match status" value="1"/>
</dbReference>
<feature type="region of interest" description="Disordered" evidence="4">
    <location>
        <begin position="1"/>
        <end position="26"/>
    </location>
</feature>
<dbReference type="AlphaFoldDB" id="A0A4R3LXP8"/>
<dbReference type="InterPro" id="IPR036390">
    <property type="entry name" value="WH_DNA-bd_sf"/>
</dbReference>
<organism evidence="6 7">
    <name type="scientific">Aquabacter spiritensis</name>
    <dbReference type="NCBI Taxonomy" id="933073"/>
    <lineage>
        <taxon>Bacteria</taxon>
        <taxon>Pseudomonadati</taxon>
        <taxon>Pseudomonadota</taxon>
        <taxon>Alphaproteobacteria</taxon>
        <taxon>Hyphomicrobiales</taxon>
        <taxon>Xanthobacteraceae</taxon>
        <taxon>Aquabacter</taxon>
    </lineage>
</organism>
<dbReference type="InterPro" id="IPR011711">
    <property type="entry name" value="GntR_C"/>
</dbReference>
<evidence type="ECO:0000256" key="3">
    <source>
        <dbReference type="ARBA" id="ARBA00023163"/>
    </source>
</evidence>
<reference evidence="6 7" key="1">
    <citation type="submission" date="2019-03" db="EMBL/GenBank/DDBJ databases">
        <title>Genomic Encyclopedia of Type Strains, Phase IV (KMG-IV): sequencing the most valuable type-strain genomes for metagenomic binning, comparative biology and taxonomic classification.</title>
        <authorList>
            <person name="Goeker M."/>
        </authorList>
    </citation>
    <scope>NUCLEOTIDE SEQUENCE [LARGE SCALE GENOMIC DNA]</scope>
    <source>
        <strain evidence="6 7">DSM 9035</strain>
    </source>
</reference>
<keyword evidence="1" id="KW-0805">Transcription regulation</keyword>
<dbReference type="InterPro" id="IPR008920">
    <property type="entry name" value="TF_FadR/GntR_C"/>
</dbReference>
<accession>A0A4R3LXP8</accession>
<keyword evidence="7" id="KW-1185">Reference proteome</keyword>
<dbReference type="EMBL" id="SMAI01000005">
    <property type="protein sequence ID" value="TCT04986.1"/>
    <property type="molecule type" value="Genomic_DNA"/>
</dbReference>
<dbReference type="PANTHER" id="PTHR43537:SF24">
    <property type="entry name" value="GLUCONATE OPERON TRANSCRIPTIONAL REPRESSOR"/>
    <property type="match status" value="1"/>
</dbReference>
<evidence type="ECO:0000256" key="4">
    <source>
        <dbReference type="SAM" id="MobiDB-lite"/>
    </source>
</evidence>
<keyword evidence="3" id="KW-0804">Transcription</keyword>
<protein>
    <submittedName>
        <fullName evidence="6">DNA-binding GntR family transcriptional regulator</fullName>
    </submittedName>
</protein>
<dbReference type="SUPFAM" id="SSF48008">
    <property type="entry name" value="GntR ligand-binding domain-like"/>
    <property type="match status" value="1"/>
</dbReference>
<dbReference type="Pfam" id="PF07729">
    <property type="entry name" value="FCD"/>
    <property type="match status" value="1"/>
</dbReference>
<dbReference type="Proteomes" id="UP000294664">
    <property type="component" value="Unassembled WGS sequence"/>
</dbReference>
<name>A0A4R3LXP8_9HYPH</name>
<evidence type="ECO:0000256" key="2">
    <source>
        <dbReference type="ARBA" id="ARBA00023125"/>
    </source>
</evidence>
<dbReference type="SUPFAM" id="SSF46785">
    <property type="entry name" value="Winged helix' DNA-binding domain"/>
    <property type="match status" value="1"/>
</dbReference>
<evidence type="ECO:0000256" key="1">
    <source>
        <dbReference type="ARBA" id="ARBA00023015"/>
    </source>
</evidence>
<dbReference type="Gene3D" id="1.20.120.530">
    <property type="entry name" value="GntR ligand-binding domain-like"/>
    <property type="match status" value="1"/>
</dbReference>
<proteinExistence type="predicted"/>
<dbReference type="Gene3D" id="1.10.10.10">
    <property type="entry name" value="Winged helix-like DNA-binding domain superfamily/Winged helix DNA-binding domain"/>
    <property type="match status" value="1"/>
</dbReference>
<dbReference type="CDD" id="cd07377">
    <property type="entry name" value="WHTH_GntR"/>
    <property type="match status" value="1"/>
</dbReference>
<feature type="domain" description="HTH gntR-type" evidence="5">
    <location>
        <begin position="31"/>
        <end position="98"/>
    </location>
</feature>
<dbReference type="GO" id="GO:0003677">
    <property type="term" value="F:DNA binding"/>
    <property type="evidence" value="ECO:0007669"/>
    <property type="project" value="UniProtKB-KW"/>
</dbReference>
<evidence type="ECO:0000259" key="5">
    <source>
        <dbReference type="PROSITE" id="PS50949"/>
    </source>
</evidence>
<evidence type="ECO:0000313" key="7">
    <source>
        <dbReference type="Proteomes" id="UP000294664"/>
    </source>
</evidence>
<gene>
    <name evidence="6" type="ORF">EDC64_10517</name>
</gene>
<keyword evidence="2 6" id="KW-0238">DNA-binding</keyword>
<dbReference type="PROSITE" id="PS50949">
    <property type="entry name" value="HTH_GNTR"/>
    <property type="match status" value="1"/>
</dbReference>
<dbReference type="InterPro" id="IPR036388">
    <property type="entry name" value="WH-like_DNA-bd_sf"/>
</dbReference>
<evidence type="ECO:0000313" key="6">
    <source>
        <dbReference type="EMBL" id="TCT04986.1"/>
    </source>
</evidence>
<dbReference type="Pfam" id="PF00392">
    <property type="entry name" value="GntR"/>
    <property type="match status" value="1"/>
</dbReference>
<dbReference type="InterPro" id="IPR000524">
    <property type="entry name" value="Tscrpt_reg_HTH_GntR"/>
</dbReference>
<dbReference type="RefSeq" id="WP_338023397.1">
    <property type="nucleotide sequence ID" value="NZ_SMAI01000005.1"/>
</dbReference>
<sequence length="249" mass="26921">MADAATTKPDTTGTGEAPAHRLRPMPAATKPNLVDLAYDAIKRAILENAYPPGHQAGEVEIARQLDMSRTPVHEAMARLQEEGLVRILPKRGILVLGLSPDDIAEIYDVIIGLEGAAGERLAGLPAAERAAAAGRLERCTAEMDAALAANDRPAWARADKAFHDCLIDACGNDRLRRIVGTVTDQLHRARLFTLNLRPLPTRSAHDHAALTAAIRAGDAEAALAAARRHRRHARDELIPLLRQLKLNNL</sequence>
<comment type="caution">
    <text evidence="6">The sequence shown here is derived from an EMBL/GenBank/DDBJ whole genome shotgun (WGS) entry which is preliminary data.</text>
</comment>
<dbReference type="SMART" id="SM00345">
    <property type="entry name" value="HTH_GNTR"/>
    <property type="match status" value="1"/>
</dbReference>
<dbReference type="GO" id="GO:0003700">
    <property type="term" value="F:DNA-binding transcription factor activity"/>
    <property type="evidence" value="ECO:0007669"/>
    <property type="project" value="InterPro"/>
</dbReference>